<dbReference type="InterPro" id="IPR029044">
    <property type="entry name" value="Nucleotide-diphossugar_trans"/>
</dbReference>
<reference evidence="2 3" key="1">
    <citation type="submission" date="2020-06" db="EMBL/GenBank/DDBJ databases">
        <title>Genome sequence of Paramixta manurensis strain PD-1.</title>
        <authorList>
            <person name="Lee C.W."/>
            <person name="Kim J."/>
        </authorList>
    </citation>
    <scope>NUCLEOTIDE SEQUENCE [LARGE SCALE GENOMIC DNA]</scope>
    <source>
        <strain evidence="2 3">PD-1</strain>
    </source>
</reference>
<feature type="domain" description="Glycosyltransferase 2-like" evidence="1">
    <location>
        <begin position="6"/>
        <end position="129"/>
    </location>
</feature>
<evidence type="ECO:0000259" key="1">
    <source>
        <dbReference type="Pfam" id="PF00535"/>
    </source>
</evidence>
<dbReference type="GO" id="GO:0016758">
    <property type="term" value="F:hexosyltransferase activity"/>
    <property type="evidence" value="ECO:0007669"/>
    <property type="project" value="UniProtKB-ARBA"/>
</dbReference>
<keyword evidence="2" id="KW-0808">Transferase</keyword>
<accession>A0A6M8UHA1</accession>
<dbReference type="CDD" id="cd00761">
    <property type="entry name" value="Glyco_tranf_GTA_type"/>
    <property type="match status" value="1"/>
</dbReference>
<dbReference type="SUPFAM" id="SSF53448">
    <property type="entry name" value="Nucleotide-diphospho-sugar transferases"/>
    <property type="match status" value="1"/>
</dbReference>
<gene>
    <name evidence="2" type="ORF">PMPD1_2850</name>
</gene>
<dbReference type="Gene3D" id="3.90.550.10">
    <property type="entry name" value="Spore Coat Polysaccharide Biosynthesis Protein SpsA, Chain A"/>
    <property type="match status" value="1"/>
</dbReference>
<dbReference type="KEGG" id="pmak:PMPD1_2850"/>
<sequence>MNQTVSIYIPTHNRPGMLGRALSSLTRQSWKHLQVLVCDDGSSQSYDEVVEEYKNKFDDFVFIRNEVPQGACVARNKMIHRAEGEFITGLDDDDEFLPQRVETFIRSPMREKYPWLCAGQVVKNSKHMFRQKISEEEVTVDKLFYRNIVGNQIFTRTADFVKAGGFDERMPAWQDYDAWVNMALKCGPGFRLEEYTYQLNIDHEENRITNSPKAVKGYQMFTEKYAHLLQKGHLDSLFLQDRINREQDVSLSDLFQHFSKPVLPMFVKYKVRKKMPFLRALLFRA</sequence>
<dbReference type="PANTHER" id="PTHR22916:SF3">
    <property type="entry name" value="UDP-GLCNAC:BETAGAL BETA-1,3-N-ACETYLGLUCOSAMINYLTRANSFERASE-LIKE PROTEIN 1"/>
    <property type="match status" value="1"/>
</dbReference>
<dbReference type="AlphaFoldDB" id="A0A6M8UHA1"/>
<protein>
    <submittedName>
        <fullName evidence="2">Glycosyltransferase</fullName>
    </submittedName>
</protein>
<dbReference type="Pfam" id="PF00535">
    <property type="entry name" value="Glycos_transf_2"/>
    <property type="match status" value="1"/>
</dbReference>
<evidence type="ECO:0000313" key="2">
    <source>
        <dbReference type="EMBL" id="QKJ87787.1"/>
    </source>
</evidence>
<dbReference type="PANTHER" id="PTHR22916">
    <property type="entry name" value="GLYCOSYLTRANSFERASE"/>
    <property type="match status" value="1"/>
</dbReference>
<dbReference type="Proteomes" id="UP000505325">
    <property type="component" value="Chromosome"/>
</dbReference>
<name>A0A6M8UHA1_9GAMM</name>
<dbReference type="RefSeq" id="WP_173634705.1">
    <property type="nucleotide sequence ID" value="NZ_CP054212.1"/>
</dbReference>
<organism evidence="2 3">
    <name type="scientific">Paramixta manurensis</name>
    <dbReference type="NCBI Taxonomy" id="2740817"/>
    <lineage>
        <taxon>Bacteria</taxon>
        <taxon>Pseudomonadati</taxon>
        <taxon>Pseudomonadota</taxon>
        <taxon>Gammaproteobacteria</taxon>
        <taxon>Enterobacterales</taxon>
        <taxon>Erwiniaceae</taxon>
        <taxon>Paramixta</taxon>
    </lineage>
</organism>
<dbReference type="InterPro" id="IPR001173">
    <property type="entry name" value="Glyco_trans_2-like"/>
</dbReference>
<keyword evidence="3" id="KW-1185">Reference proteome</keyword>
<dbReference type="EMBL" id="CP054212">
    <property type="protein sequence ID" value="QKJ87787.1"/>
    <property type="molecule type" value="Genomic_DNA"/>
</dbReference>
<proteinExistence type="predicted"/>
<evidence type="ECO:0000313" key="3">
    <source>
        <dbReference type="Proteomes" id="UP000505325"/>
    </source>
</evidence>